<proteinExistence type="predicted"/>
<evidence type="ECO:0000259" key="1">
    <source>
        <dbReference type="PROSITE" id="PS51725"/>
    </source>
</evidence>
<dbReference type="Gene3D" id="3.30.70.100">
    <property type="match status" value="1"/>
</dbReference>
<dbReference type="EMBL" id="BAABAZ010000004">
    <property type="protein sequence ID" value="GAA4283786.1"/>
    <property type="molecule type" value="Genomic_DNA"/>
</dbReference>
<accession>A0ABP8EIS8</accession>
<dbReference type="Proteomes" id="UP001501586">
    <property type="component" value="Unassembled WGS sequence"/>
</dbReference>
<comment type="caution">
    <text evidence="2">The sequence shown here is derived from an EMBL/GenBank/DDBJ whole genome shotgun (WGS) entry which is preliminary data.</text>
</comment>
<keyword evidence="2" id="KW-0503">Monooxygenase</keyword>
<gene>
    <name evidence="2" type="ORF">GCM10022261_13170</name>
</gene>
<dbReference type="RefSeq" id="WP_236863872.1">
    <property type="nucleotide sequence ID" value="NZ_BAABAZ010000004.1"/>
</dbReference>
<sequence>MIIVAGHITVAPEEREDYLASCVNIVEQARNASGCLDMSISADLVDPARINIFERWESQAELDAFRTGGPAPEQRAAMLSVSVEEYDVAEARSLFGEAPAEEPAG</sequence>
<reference evidence="3" key="1">
    <citation type="journal article" date="2019" name="Int. J. Syst. Evol. Microbiol.">
        <title>The Global Catalogue of Microorganisms (GCM) 10K type strain sequencing project: providing services to taxonomists for standard genome sequencing and annotation.</title>
        <authorList>
            <consortium name="The Broad Institute Genomics Platform"/>
            <consortium name="The Broad Institute Genome Sequencing Center for Infectious Disease"/>
            <person name="Wu L."/>
            <person name="Ma J."/>
        </authorList>
    </citation>
    <scope>NUCLEOTIDE SEQUENCE [LARGE SCALE GENOMIC DNA]</scope>
    <source>
        <strain evidence="3">JCM 17458</strain>
    </source>
</reference>
<dbReference type="InterPro" id="IPR011008">
    <property type="entry name" value="Dimeric_a/b-barrel"/>
</dbReference>
<evidence type="ECO:0000313" key="3">
    <source>
        <dbReference type="Proteomes" id="UP001501586"/>
    </source>
</evidence>
<evidence type="ECO:0000313" key="2">
    <source>
        <dbReference type="EMBL" id="GAA4283786.1"/>
    </source>
</evidence>
<dbReference type="InterPro" id="IPR007138">
    <property type="entry name" value="ABM_dom"/>
</dbReference>
<protein>
    <submittedName>
        <fullName evidence="2">Antibiotic biosynthesis monooxygenase</fullName>
    </submittedName>
</protein>
<name>A0ABP8EIS8_9MICO</name>
<keyword evidence="3" id="KW-1185">Reference proteome</keyword>
<organism evidence="2 3">
    <name type="scientific">Brevibacterium daeguense</name>
    <dbReference type="NCBI Taxonomy" id="909936"/>
    <lineage>
        <taxon>Bacteria</taxon>
        <taxon>Bacillati</taxon>
        <taxon>Actinomycetota</taxon>
        <taxon>Actinomycetes</taxon>
        <taxon>Micrococcales</taxon>
        <taxon>Brevibacteriaceae</taxon>
        <taxon>Brevibacterium</taxon>
    </lineage>
</organism>
<keyword evidence="2" id="KW-0560">Oxidoreductase</keyword>
<dbReference type="PROSITE" id="PS51725">
    <property type="entry name" value="ABM"/>
    <property type="match status" value="1"/>
</dbReference>
<dbReference type="Pfam" id="PF03992">
    <property type="entry name" value="ABM"/>
    <property type="match status" value="1"/>
</dbReference>
<dbReference type="SUPFAM" id="SSF54909">
    <property type="entry name" value="Dimeric alpha+beta barrel"/>
    <property type="match status" value="1"/>
</dbReference>
<feature type="domain" description="ABM" evidence="1">
    <location>
        <begin position="2"/>
        <end position="95"/>
    </location>
</feature>
<dbReference type="GO" id="GO:0004497">
    <property type="term" value="F:monooxygenase activity"/>
    <property type="evidence" value="ECO:0007669"/>
    <property type="project" value="UniProtKB-KW"/>
</dbReference>